<feature type="non-terminal residue" evidence="2">
    <location>
        <position position="1"/>
    </location>
</feature>
<feature type="compositionally biased region" description="Low complexity" evidence="1">
    <location>
        <begin position="79"/>
        <end position="90"/>
    </location>
</feature>
<dbReference type="EnsemblMetazoa" id="ISCW014591-RA">
    <property type="protein sequence ID" value="ISCW014591-PA"/>
    <property type="gene ID" value="ISCW014591"/>
</dbReference>
<evidence type="ECO:0000313" key="4">
    <source>
        <dbReference type="Proteomes" id="UP000001555"/>
    </source>
</evidence>
<evidence type="ECO:0000256" key="1">
    <source>
        <dbReference type="SAM" id="MobiDB-lite"/>
    </source>
</evidence>
<sequence>CRQRFLSARKPRVPSSRPWIPRTKLPSLPWTLRRTATTPRGPGIDQQAPAERSTAPAPTPDPDHNPKQARPSTQPPLTPLTNTQSSSQPQAKPPLPLNLPPPP</sequence>
<feature type="region of interest" description="Disordered" evidence="1">
    <location>
        <begin position="1"/>
        <end position="103"/>
    </location>
</feature>
<evidence type="ECO:0000313" key="3">
    <source>
        <dbReference type="EnsemblMetazoa" id="ISCW014591-PA"/>
    </source>
</evidence>
<protein>
    <submittedName>
        <fullName evidence="2 3">Uncharacterized protein</fullName>
    </submittedName>
</protein>
<dbReference type="EMBL" id="ABJB010942785">
    <property type="status" value="NOT_ANNOTATED_CDS"/>
    <property type="molecule type" value="Genomic_DNA"/>
</dbReference>
<organism>
    <name type="scientific">Ixodes scapularis</name>
    <name type="common">Black-legged tick</name>
    <name type="synonym">Deer tick</name>
    <dbReference type="NCBI Taxonomy" id="6945"/>
    <lineage>
        <taxon>Eukaryota</taxon>
        <taxon>Metazoa</taxon>
        <taxon>Ecdysozoa</taxon>
        <taxon>Arthropoda</taxon>
        <taxon>Chelicerata</taxon>
        <taxon>Arachnida</taxon>
        <taxon>Acari</taxon>
        <taxon>Parasitiformes</taxon>
        <taxon>Ixodida</taxon>
        <taxon>Ixodoidea</taxon>
        <taxon>Ixodidae</taxon>
        <taxon>Ixodinae</taxon>
        <taxon>Ixodes</taxon>
    </lineage>
</organism>
<dbReference type="EMBL" id="DS961040">
    <property type="protein sequence ID" value="EEC19384.1"/>
    <property type="molecule type" value="Genomic_DNA"/>
</dbReference>
<keyword evidence="4" id="KW-1185">Reference proteome</keyword>
<dbReference type="AlphaFoldDB" id="B7QKL2"/>
<evidence type="ECO:0000313" key="2">
    <source>
        <dbReference type="EMBL" id="EEC19384.1"/>
    </source>
</evidence>
<proteinExistence type="predicted"/>
<gene>
    <name evidence="2" type="ORF">IscW_ISCW014591</name>
</gene>
<name>B7QKL2_IXOSC</name>
<feature type="compositionally biased region" description="Pro residues" evidence="1">
    <location>
        <begin position="91"/>
        <end position="103"/>
    </location>
</feature>
<dbReference type="VEuPathDB" id="VectorBase:ISCI014591"/>
<dbReference type="PaxDb" id="6945-B7QKL2"/>
<reference evidence="3" key="2">
    <citation type="submission" date="2020-05" db="UniProtKB">
        <authorList>
            <consortium name="EnsemblMetazoa"/>
        </authorList>
    </citation>
    <scope>IDENTIFICATION</scope>
    <source>
        <strain evidence="3">wikel</strain>
    </source>
</reference>
<feature type="compositionally biased region" description="Basic residues" evidence="1">
    <location>
        <begin position="1"/>
        <end position="12"/>
    </location>
</feature>
<dbReference type="Proteomes" id="UP000001555">
    <property type="component" value="Unassembled WGS sequence"/>
</dbReference>
<accession>B7QKL2</accession>
<feature type="non-terminal residue" evidence="2">
    <location>
        <position position="103"/>
    </location>
</feature>
<dbReference type="HOGENOM" id="CLU_2270436_0_0_1"/>
<dbReference type="VEuPathDB" id="VectorBase:ISCW014591"/>
<reference evidence="2 4" key="1">
    <citation type="submission" date="2008-03" db="EMBL/GenBank/DDBJ databases">
        <title>Annotation of Ixodes scapularis.</title>
        <authorList>
            <consortium name="Ixodes scapularis Genome Project Consortium"/>
            <person name="Caler E."/>
            <person name="Hannick L.I."/>
            <person name="Bidwell S."/>
            <person name="Joardar V."/>
            <person name="Thiagarajan M."/>
            <person name="Amedeo P."/>
            <person name="Galinsky K.J."/>
            <person name="Schobel S."/>
            <person name="Inman J."/>
            <person name="Hostetler J."/>
            <person name="Miller J."/>
            <person name="Hammond M."/>
            <person name="Megy K."/>
            <person name="Lawson D."/>
            <person name="Kodira C."/>
            <person name="Sutton G."/>
            <person name="Meyer J."/>
            <person name="Hill C.A."/>
            <person name="Birren B."/>
            <person name="Nene V."/>
            <person name="Collins F."/>
            <person name="Alarcon-Chaidez F."/>
            <person name="Wikel S."/>
            <person name="Strausberg R."/>
        </authorList>
    </citation>
    <scope>NUCLEOTIDE SEQUENCE [LARGE SCALE GENOMIC DNA]</scope>
    <source>
        <strain evidence="4">Wikel</strain>
        <strain evidence="2">Wikel colony</strain>
    </source>
</reference>
<dbReference type="InParanoid" id="B7QKL2"/>